<gene>
    <name evidence="1" type="ORF">DFQ00_1436</name>
    <name evidence="2" type="ORF">HUB98_12120</name>
</gene>
<reference evidence="1 3" key="1">
    <citation type="submission" date="2018-06" db="EMBL/GenBank/DDBJ databases">
        <title>Genomic Encyclopedia of Type Strains, Phase III (KMG-III): the genomes of soil and plant-associated and newly described type strains.</title>
        <authorList>
            <person name="Whitman W."/>
        </authorList>
    </citation>
    <scope>NUCLEOTIDE SEQUENCE [LARGE SCALE GENOMIC DNA]</scope>
    <source>
        <strain evidence="1 3">CECT 7022</strain>
    </source>
</reference>
<dbReference type="Proteomes" id="UP000509327">
    <property type="component" value="Chromosome"/>
</dbReference>
<dbReference type="RefSeq" id="WP_110899725.1">
    <property type="nucleotide sequence ID" value="NZ_CP054614.1"/>
</dbReference>
<dbReference type="Proteomes" id="UP000247790">
    <property type="component" value="Unassembled WGS sequence"/>
</dbReference>
<evidence type="ECO:0000313" key="1">
    <source>
        <dbReference type="EMBL" id="PYE42113.1"/>
    </source>
</evidence>
<evidence type="ECO:0000313" key="4">
    <source>
        <dbReference type="Proteomes" id="UP000509327"/>
    </source>
</evidence>
<accession>A0A2V4UPS2</accession>
<evidence type="ECO:0000313" key="2">
    <source>
        <dbReference type="EMBL" id="QKS57000.1"/>
    </source>
</evidence>
<dbReference type="AlphaFoldDB" id="A0A2V4UPS2"/>
<evidence type="ECO:0000313" key="3">
    <source>
        <dbReference type="Proteomes" id="UP000247790"/>
    </source>
</evidence>
<reference evidence="2 4" key="2">
    <citation type="submission" date="2020-06" db="EMBL/GenBank/DDBJ databases">
        <title>Complete genome of Paenibacillus barcinonensis KACC11450.</title>
        <authorList>
            <person name="Kim M."/>
            <person name="Park Y.-J."/>
            <person name="Shin J.-H."/>
        </authorList>
    </citation>
    <scope>NUCLEOTIDE SEQUENCE [LARGE SCALE GENOMIC DNA]</scope>
    <source>
        <strain evidence="2 4">KACC11450</strain>
    </source>
</reference>
<dbReference type="EMBL" id="CP054614">
    <property type="protein sequence ID" value="QKS57000.1"/>
    <property type="molecule type" value="Genomic_DNA"/>
</dbReference>
<sequence>MNGIKCVERCIVIFLIGILILQPGYAIAASTENKKVVAVSPKEEDQTDFNALPKPKASPAGPTGYQKVVNIVEG</sequence>
<keyword evidence="4" id="KW-1185">Reference proteome</keyword>
<name>A0A2V4UPS2_PAEBA</name>
<organism evidence="1 3">
    <name type="scientific">Paenibacillus barcinonensis</name>
    <dbReference type="NCBI Taxonomy" id="198119"/>
    <lineage>
        <taxon>Bacteria</taxon>
        <taxon>Bacillati</taxon>
        <taxon>Bacillota</taxon>
        <taxon>Bacilli</taxon>
        <taxon>Bacillales</taxon>
        <taxon>Paenibacillaceae</taxon>
        <taxon>Paenibacillus</taxon>
    </lineage>
</organism>
<proteinExistence type="predicted"/>
<protein>
    <submittedName>
        <fullName evidence="1">Uncharacterized protein</fullName>
    </submittedName>
</protein>
<dbReference type="EMBL" id="QJSW01000043">
    <property type="protein sequence ID" value="PYE42113.1"/>
    <property type="molecule type" value="Genomic_DNA"/>
</dbReference>